<accession>E0S4P4</accession>
<gene>
    <name evidence="1" type="ordered locus">bpr_IV011</name>
</gene>
<organism evidence="1 2">
    <name type="scientific">Butyrivibrio proteoclasticus (strain ATCC 51982 / DSM 14932 / B316)</name>
    <name type="common">Clostridium proteoclasticum</name>
    <dbReference type="NCBI Taxonomy" id="515622"/>
    <lineage>
        <taxon>Bacteria</taxon>
        <taxon>Bacillati</taxon>
        <taxon>Bacillota</taxon>
        <taxon>Clostridia</taxon>
        <taxon>Lachnospirales</taxon>
        <taxon>Lachnospiraceae</taxon>
        <taxon>Butyrivibrio</taxon>
    </lineage>
</organism>
<evidence type="ECO:0000313" key="2">
    <source>
        <dbReference type="Proteomes" id="UP000001299"/>
    </source>
</evidence>
<name>E0S4P4_BUTPB</name>
<proteinExistence type="predicted"/>
<dbReference type="KEGG" id="bpb:bpr_IV011"/>
<protein>
    <submittedName>
        <fullName evidence="1">Uncharacterized protein</fullName>
    </submittedName>
</protein>
<dbReference type="AlphaFoldDB" id="E0S4P4"/>
<reference evidence="1 2" key="1">
    <citation type="journal article" date="2010" name="PLoS ONE">
        <title>The glycobiome of the rumen bacterium Butyrivibrio proteoclasticus B316(T) highlights adaptation to a polysaccharide-rich environment.</title>
        <authorList>
            <person name="Kelly W.J."/>
            <person name="Leahy S.C."/>
            <person name="Altermann E."/>
            <person name="Yeoman C.J."/>
            <person name="Dunne J.C."/>
            <person name="Kong Z."/>
            <person name="Pacheco D.M."/>
            <person name="Li D."/>
            <person name="Noel S.J."/>
            <person name="Moon C.D."/>
            <person name="Cookson A.L."/>
            <person name="Attwood G.T."/>
        </authorList>
    </citation>
    <scope>NUCLEOTIDE SEQUENCE [LARGE SCALE GENOMIC DNA]</scope>
    <source>
        <strain evidence="2">ATCC 51982 / DSM 14932 / B316</strain>
        <plasmid evidence="2">Plasmid pCY186</plasmid>
    </source>
</reference>
<sequence length="194" mass="22363">MPELAPETRVTVNLLNKFGALTIDQIKKMYEGTRFNPKPMISFLCNSRIIQFLDDNYAVLQNRPQYSPETLYCLWVMLDKIKESNIARTDEIRSANPCDNGVEVCFINKAKMIEYIAFIDKNSISKVSMIQDTFYTSTGCKIGEEKDSRRLYTFVVNDEDVMDILAEMNLTIPFMVAYVEGPLTEVPSIEYYEL</sequence>
<dbReference type="RefSeq" id="WP_013283024.1">
    <property type="nucleotide sequence ID" value="NC_014390.1"/>
</dbReference>
<dbReference type="HOGENOM" id="CLU_1400199_0_0_9"/>
<dbReference type="EMBL" id="CP001813">
    <property type="protein sequence ID" value="ADL36376.1"/>
    <property type="molecule type" value="Genomic_DNA"/>
</dbReference>
<dbReference type="Proteomes" id="UP000001299">
    <property type="component" value="Plasmid pCY186"/>
</dbReference>
<keyword evidence="2" id="KW-1185">Reference proteome</keyword>
<evidence type="ECO:0000313" key="1">
    <source>
        <dbReference type="EMBL" id="ADL36376.1"/>
    </source>
</evidence>
<geneLocation type="plasmid" evidence="1 2">
    <name>pCY186</name>
</geneLocation>
<keyword evidence="1" id="KW-0614">Plasmid</keyword>